<dbReference type="GO" id="GO:0005975">
    <property type="term" value="P:carbohydrate metabolic process"/>
    <property type="evidence" value="ECO:0007669"/>
    <property type="project" value="InterPro"/>
</dbReference>
<organism evidence="3 4">
    <name type="scientific">Eiseniibacteriota bacterium</name>
    <dbReference type="NCBI Taxonomy" id="2212470"/>
    <lineage>
        <taxon>Bacteria</taxon>
        <taxon>Candidatus Eiseniibacteriota</taxon>
    </lineage>
</organism>
<dbReference type="AlphaFoldDB" id="A0A538UBC0"/>
<gene>
    <name evidence="3" type="ORF">E6K80_00760</name>
</gene>
<dbReference type="InterPro" id="IPR012341">
    <property type="entry name" value="6hp_glycosidase-like_sf"/>
</dbReference>
<evidence type="ECO:0000256" key="1">
    <source>
        <dbReference type="SAM" id="MobiDB-lite"/>
    </source>
</evidence>
<dbReference type="Proteomes" id="UP000319836">
    <property type="component" value="Unassembled WGS sequence"/>
</dbReference>
<dbReference type="Gene3D" id="1.50.10.10">
    <property type="match status" value="1"/>
</dbReference>
<dbReference type="SUPFAM" id="SSF48208">
    <property type="entry name" value="Six-hairpin glycosidases"/>
    <property type="match status" value="1"/>
</dbReference>
<evidence type="ECO:0000313" key="3">
    <source>
        <dbReference type="EMBL" id="TMQ73201.1"/>
    </source>
</evidence>
<proteinExistence type="predicted"/>
<comment type="caution">
    <text evidence="3">The sequence shown here is derived from an EMBL/GenBank/DDBJ whole genome shotgun (WGS) entry which is preliminary data.</text>
</comment>
<feature type="domain" description="Glycogen debranching enzyme C-terminal" evidence="2">
    <location>
        <begin position="189"/>
        <end position="424"/>
    </location>
</feature>
<dbReference type="EMBL" id="VBPA01000017">
    <property type="protein sequence ID" value="TMQ73201.1"/>
    <property type="molecule type" value="Genomic_DNA"/>
</dbReference>
<feature type="compositionally biased region" description="Basic and acidic residues" evidence="1">
    <location>
        <begin position="1"/>
        <end position="10"/>
    </location>
</feature>
<protein>
    <recommendedName>
        <fullName evidence="2">Glycogen debranching enzyme C-terminal domain-containing protein</fullName>
    </recommendedName>
</protein>
<feature type="non-terminal residue" evidence="3">
    <location>
        <position position="1"/>
    </location>
</feature>
<dbReference type="InterPro" id="IPR032790">
    <property type="entry name" value="GDE_C"/>
</dbReference>
<sequence>KEDAPHRRDQGNGSPTPLVQGMPGRVCVRLVEEGPVLTLWHNGVFMPGRAWSQVRYTADDRSESAFLPGYVEGVVLPGAPLHLVVATESTLFRALARETRLGPAPPRTLAECVTALENDERERLGEWSGAARIGALVTAQEAAQSRKRETMPETLSSPAWTDLLTRALETGLVHRGSRLTLASTLPQGVERGADALRAVLGLLAIRSFDSARDIVRGYLDYLSEGRAPERFEGDGTPLYGDAEPALWLVIAGERYVRRSGDREFGRETLYPALEEMMRHYRSGAAGGIQVDSDGLLMTLQHGISSAPDAALELEPDADAASRTGAHRRNGARKASGVKRADLNALWYHASVAMSQLARGVGRKENAAFYLAWAHEHHVRFNERFWNQAGGCLFEALEGDAPVAGLSPSQLWAVSFAPSLLEKERLRLTPGAEEARVEWLGPFLSAHVRAHGRSAASLAHAREHVAALCEWMAHEGLGGLPETCGITETDVPPPGDRASVSPLAASAVLRLWVEDVEHSLEEAHVG</sequence>
<evidence type="ECO:0000313" key="4">
    <source>
        <dbReference type="Proteomes" id="UP000319836"/>
    </source>
</evidence>
<dbReference type="Pfam" id="PF06202">
    <property type="entry name" value="GDE_C"/>
    <property type="match status" value="1"/>
</dbReference>
<feature type="region of interest" description="Disordered" evidence="1">
    <location>
        <begin position="1"/>
        <end position="20"/>
    </location>
</feature>
<evidence type="ECO:0000259" key="2">
    <source>
        <dbReference type="Pfam" id="PF06202"/>
    </source>
</evidence>
<dbReference type="InterPro" id="IPR008928">
    <property type="entry name" value="6-hairpin_glycosidase_sf"/>
</dbReference>
<reference evidence="3 4" key="1">
    <citation type="journal article" date="2019" name="Nat. Microbiol.">
        <title>Mediterranean grassland soil C-N compound turnover is dependent on rainfall and depth, and is mediated by genomically divergent microorganisms.</title>
        <authorList>
            <person name="Diamond S."/>
            <person name="Andeer P.F."/>
            <person name="Li Z."/>
            <person name="Crits-Christoph A."/>
            <person name="Burstein D."/>
            <person name="Anantharaman K."/>
            <person name="Lane K.R."/>
            <person name="Thomas B.C."/>
            <person name="Pan C."/>
            <person name="Northen T.R."/>
            <person name="Banfield J.F."/>
        </authorList>
    </citation>
    <scope>NUCLEOTIDE SEQUENCE [LARGE SCALE GENOMIC DNA]</scope>
    <source>
        <strain evidence="3">WS_10</strain>
    </source>
</reference>
<name>A0A538UBC0_UNCEI</name>
<accession>A0A538UBC0</accession>